<evidence type="ECO:0000256" key="1">
    <source>
        <dbReference type="SAM" id="MobiDB-lite"/>
    </source>
</evidence>
<feature type="compositionally biased region" description="Polar residues" evidence="1">
    <location>
        <begin position="315"/>
        <end position="331"/>
    </location>
</feature>
<dbReference type="EMBL" id="JAKUCV010007396">
    <property type="protein sequence ID" value="KAJ4823652.1"/>
    <property type="molecule type" value="Genomic_DNA"/>
</dbReference>
<feature type="compositionally biased region" description="Pro residues" evidence="1">
    <location>
        <begin position="509"/>
        <end position="522"/>
    </location>
</feature>
<evidence type="ECO:0008006" key="4">
    <source>
        <dbReference type="Google" id="ProtNLM"/>
    </source>
</evidence>
<feature type="compositionally biased region" description="Polar residues" evidence="1">
    <location>
        <begin position="409"/>
        <end position="451"/>
    </location>
</feature>
<protein>
    <recommendedName>
        <fullName evidence="4">DUF4283 domain-containing protein</fullName>
    </recommendedName>
</protein>
<keyword evidence="3" id="KW-1185">Reference proteome</keyword>
<reference evidence="2" key="1">
    <citation type="submission" date="2022-02" db="EMBL/GenBank/DDBJ databases">
        <authorList>
            <person name="Henning P.M."/>
            <person name="McCubbin A.G."/>
            <person name="Shore J.S."/>
        </authorList>
    </citation>
    <scope>NUCLEOTIDE SEQUENCE</scope>
    <source>
        <strain evidence="2">F60SS</strain>
        <tissue evidence="2">Leaves</tissue>
    </source>
</reference>
<proteinExistence type="predicted"/>
<feature type="compositionally biased region" description="Basic and acidic residues" evidence="1">
    <location>
        <begin position="8"/>
        <end position="18"/>
    </location>
</feature>
<feature type="compositionally biased region" description="Polar residues" evidence="1">
    <location>
        <begin position="368"/>
        <end position="397"/>
    </location>
</feature>
<comment type="caution">
    <text evidence="2">The sequence shown here is derived from an EMBL/GenBank/DDBJ whole genome shotgun (WGS) entry which is preliminary data.</text>
</comment>
<reference evidence="2" key="2">
    <citation type="journal article" date="2023" name="Plants (Basel)">
        <title>Annotation of the Turnera subulata (Passifloraceae) Draft Genome Reveals the S-Locus Evolved after the Divergence of Turneroideae from Passifloroideae in a Stepwise Manner.</title>
        <authorList>
            <person name="Henning P.M."/>
            <person name="Roalson E.H."/>
            <person name="Mir W."/>
            <person name="McCubbin A.G."/>
            <person name="Shore J.S."/>
        </authorList>
    </citation>
    <scope>NUCLEOTIDE SEQUENCE</scope>
    <source>
        <strain evidence="2">F60SS</strain>
    </source>
</reference>
<dbReference type="PANTHER" id="PTHR31286:SF99">
    <property type="entry name" value="DUF4283 DOMAIN-CONTAINING PROTEIN"/>
    <property type="match status" value="1"/>
</dbReference>
<dbReference type="Proteomes" id="UP001141552">
    <property type="component" value="Unassembled WGS sequence"/>
</dbReference>
<name>A0A9Q0J0L9_9ROSI</name>
<sequence length="559" mass="60681">MSANDLTRPNDRVRERSSTRRVPNPQPIVQQRISPGPPGDSGPDVEGNGVPIPPEEDGRSLKKVRTLEPLGQSESDAMLTDPVPEITISTPTQAPPVADAVMDEPRSSYLDMFTGGDWEPTMEDPWAEEEEAEYEEGDIVVVEKDSEEVVELSDAFLSRLRKPWERAVVVKLMGRAIALLDGPWSIYNNVLSVQPWTQSFRASSTTIDKVVTWVHFLDFPLDQYHSRILLTMGNLVGKAVKLEKNSENPSRGKFAKVVVCVDVTKPLKGMVTVDNKAYKVMYEGLPDICGVYGRFGHLSISWPNGAAPPSLCPTAINQINHPSSSPPSAGTSHRPPKRQVDGQPLPKATAGSPFSGNRFQPLYDSESAVDTSNFEASAPENPSFSSPKAQQKSTKSPTPHRPPARTNKPLATNTKLTGSSSVPRKTRPPLNNITNKPPTTSTQAQSGSVSPSPQPKVLLTHNPNMSLNPRPLTNTPLPPKPKHSSIKLSEANDRDIFSVDAALSSSSHPTPPIQSSQPPPNPQTSAADKESLDPHPSNLKTSHPQPMDITCFEDGPSPN</sequence>
<evidence type="ECO:0000313" key="3">
    <source>
        <dbReference type="Proteomes" id="UP001141552"/>
    </source>
</evidence>
<evidence type="ECO:0000313" key="2">
    <source>
        <dbReference type="EMBL" id="KAJ4823652.1"/>
    </source>
</evidence>
<feature type="region of interest" description="Disordered" evidence="1">
    <location>
        <begin position="1"/>
        <end position="77"/>
    </location>
</feature>
<accession>A0A9Q0J0L9</accession>
<dbReference type="PANTHER" id="PTHR31286">
    <property type="entry name" value="GLYCINE-RICH CELL WALL STRUCTURAL PROTEIN 1.8-LIKE"/>
    <property type="match status" value="1"/>
</dbReference>
<dbReference type="AlphaFoldDB" id="A0A9Q0J0L9"/>
<dbReference type="InterPro" id="IPR040256">
    <property type="entry name" value="At4g02000-like"/>
</dbReference>
<gene>
    <name evidence="2" type="ORF">Tsubulata_041409</name>
</gene>
<organism evidence="2 3">
    <name type="scientific">Turnera subulata</name>
    <dbReference type="NCBI Taxonomy" id="218843"/>
    <lineage>
        <taxon>Eukaryota</taxon>
        <taxon>Viridiplantae</taxon>
        <taxon>Streptophyta</taxon>
        <taxon>Embryophyta</taxon>
        <taxon>Tracheophyta</taxon>
        <taxon>Spermatophyta</taxon>
        <taxon>Magnoliopsida</taxon>
        <taxon>eudicotyledons</taxon>
        <taxon>Gunneridae</taxon>
        <taxon>Pentapetalae</taxon>
        <taxon>rosids</taxon>
        <taxon>fabids</taxon>
        <taxon>Malpighiales</taxon>
        <taxon>Passifloraceae</taxon>
        <taxon>Turnera</taxon>
    </lineage>
</organism>
<feature type="region of interest" description="Disordered" evidence="1">
    <location>
        <begin position="313"/>
        <end position="559"/>
    </location>
</feature>